<name>A0A6N9Q7K0_9BACL</name>
<dbReference type="Proteomes" id="UP000448943">
    <property type="component" value="Unassembled WGS sequence"/>
</dbReference>
<dbReference type="EMBL" id="SIJB01000041">
    <property type="protein sequence ID" value="NBI30779.1"/>
    <property type="molecule type" value="Genomic_DNA"/>
</dbReference>
<sequence>MIPNSDVSQDEELSILLTTASEIIEKRCGRKFEIQEYIEKHSGTDWDHLFTKNYPITNVDYVKMTEEEVNDYEIMPEEGILFRDSCWERGQRNIEIKYTAGYEDNIPKSLEQACLFLAKVIYTEEWGKASERIGNQYSVTFIQGESNDLPPVVLALIGPYIGRAVR</sequence>
<protein>
    <submittedName>
        <fullName evidence="1">Phage gp6-like head-tail connector protein</fullName>
    </submittedName>
</protein>
<evidence type="ECO:0000313" key="2">
    <source>
        <dbReference type="Proteomes" id="UP000448943"/>
    </source>
</evidence>
<accession>A0A6N9Q7K0</accession>
<keyword evidence="2" id="KW-1185">Reference proteome</keyword>
<proteinExistence type="predicted"/>
<evidence type="ECO:0000313" key="1">
    <source>
        <dbReference type="EMBL" id="NBI30779.1"/>
    </source>
</evidence>
<organism evidence="1 2">
    <name type="scientific">Chengkuizengella marina</name>
    <dbReference type="NCBI Taxonomy" id="2507566"/>
    <lineage>
        <taxon>Bacteria</taxon>
        <taxon>Bacillati</taxon>
        <taxon>Bacillota</taxon>
        <taxon>Bacilli</taxon>
        <taxon>Bacillales</taxon>
        <taxon>Paenibacillaceae</taxon>
        <taxon>Chengkuizengella</taxon>
    </lineage>
</organism>
<reference evidence="1 2" key="1">
    <citation type="submission" date="2019-01" db="EMBL/GenBank/DDBJ databases">
        <title>Chengkuizengella sp. nov., isolated from deep-sea sediment of East Pacific Ocean.</title>
        <authorList>
            <person name="Yang J."/>
            <person name="Lai Q."/>
            <person name="Shao Z."/>
        </authorList>
    </citation>
    <scope>NUCLEOTIDE SEQUENCE [LARGE SCALE GENOMIC DNA]</scope>
    <source>
        <strain evidence="1 2">YPA3-1-1</strain>
    </source>
</reference>
<comment type="caution">
    <text evidence="1">The sequence shown here is derived from an EMBL/GenBank/DDBJ whole genome shotgun (WGS) entry which is preliminary data.</text>
</comment>
<gene>
    <name evidence="1" type="ORF">ERL59_17650</name>
</gene>
<dbReference type="AlphaFoldDB" id="A0A6N9Q7K0"/>